<dbReference type="GO" id="GO:0043952">
    <property type="term" value="P:protein transport by the Sec complex"/>
    <property type="evidence" value="ECO:0007669"/>
    <property type="project" value="UniProtKB-UniRule"/>
</dbReference>
<reference evidence="11" key="2">
    <citation type="submission" date="2021-04" db="EMBL/GenBank/DDBJ databases">
        <authorList>
            <person name="Gilroy R."/>
        </authorList>
    </citation>
    <scope>NUCLEOTIDE SEQUENCE</scope>
    <source>
        <strain evidence="11">USASDec5-558</strain>
    </source>
</reference>
<keyword evidence="7 9" id="KW-0811">Translocation</keyword>
<evidence type="ECO:0000256" key="5">
    <source>
        <dbReference type="ARBA" id="ARBA00022927"/>
    </source>
</evidence>
<comment type="similarity">
    <text evidence="9">Belongs to the SecE/SEC61-gamma family.</text>
</comment>
<feature type="transmembrane region" description="Helical" evidence="9">
    <location>
        <begin position="96"/>
        <end position="116"/>
    </location>
</feature>
<dbReference type="HAMAP" id="MF_00422">
    <property type="entry name" value="SecE"/>
    <property type="match status" value="1"/>
</dbReference>
<dbReference type="InterPro" id="IPR005807">
    <property type="entry name" value="SecE_bac"/>
</dbReference>
<evidence type="ECO:0000256" key="2">
    <source>
        <dbReference type="ARBA" id="ARBA00022448"/>
    </source>
</evidence>
<dbReference type="PANTHER" id="PTHR33910">
    <property type="entry name" value="PROTEIN TRANSLOCASE SUBUNIT SECE"/>
    <property type="match status" value="1"/>
</dbReference>
<evidence type="ECO:0000256" key="10">
    <source>
        <dbReference type="SAM" id="MobiDB-lite"/>
    </source>
</evidence>
<dbReference type="NCBIfam" id="TIGR00964">
    <property type="entry name" value="secE_bact"/>
    <property type="match status" value="1"/>
</dbReference>
<proteinExistence type="inferred from homology"/>
<dbReference type="GO" id="GO:0008320">
    <property type="term" value="F:protein transmembrane transporter activity"/>
    <property type="evidence" value="ECO:0007669"/>
    <property type="project" value="UniProtKB-UniRule"/>
</dbReference>
<evidence type="ECO:0000256" key="3">
    <source>
        <dbReference type="ARBA" id="ARBA00022475"/>
    </source>
</evidence>
<evidence type="ECO:0000313" key="11">
    <source>
        <dbReference type="EMBL" id="HIX56369.1"/>
    </source>
</evidence>
<keyword evidence="3 9" id="KW-1003">Cell membrane</keyword>
<dbReference type="Gene3D" id="1.20.5.1030">
    <property type="entry name" value="Preprotein translocase secy subunit"/>
    <property type="match status" value="1"/>
</dbReference>
<comment type="subunit">
    <text evidence="9">Component of the Sec protein translocase complex. Heterotrimer consisting of SecY, SecE and SecG subunits. The heterotrimers can form oligomers, although 1 heterotrimer is thought to be able to translocate proteins. Interacts with the ribosome. Interacts with SecDF, and other proteins may be involved. Interacts with SecA.</text>
</comment>
<evidence type="ECO:0000256" key="9">
    <source>
        <dbReference type="HAMAP-Rule" id="MF_00422"/>
    </source>
</evidence>
<dbReference type="Proteomes" id="UP000886829">
    <property type="component" value="Unassembled WGS sequence"/>
</dbReference>
<evidence type="ECO:0000256" key="4">
    <source>
        <dbReference type="ARBA" id="ARBA00022692"/>
    </source>
</evidence>
<feature type="transmembrane region" description="Helical" evidence="9">
    <location>
        <begin position="150"/>
        <end position="174"/>
    </location>
</feature>
<evidence type="ECO:0000256" key="6">
    <source>
        <dbReference type="ARBA" id="ARBA00022989"/>
    </source>
</evidence>
<dbReference type="GO" id="GO:0065002">
    <property type="term" value="P:intracellular protein transmembrane transport"/>
    <property type="evidence" value="ECO:0007669"/>
    <property type="project" value="UniProtKB-UniRule"/>
</dbReference>
<dbReference type="PANTHER" id="PTHR33910:SF1">
    <property type="entry name" value="PROTEIN TRANSLOCASE SUBUNIT SECE"/>
    <property type="match status" value="1"/>
</dbReference>
<evidence type="ECO:0000256" key="7">
    <source>
        <dbReference type="ARBA" id="ARBA00023010"/>
    </source>
</evidence>
<name>A0A9D1WBW2_9GAMM</name>
<accession>A0A9D1WBW2</accession>
<dbReference type="InterPro" id="IPR038379">
    <property type="entry name" value="SecE_sf"/>
</dbReference>
<dbReference type="Pfam" id="PF00584">
    <property type="entry name" value="SecE"/>
    <property type="match status" value="1"/>
</dbReference>
<keyword evidence="6 9" id="KW-1133">Transmembrane helix</keyword>
<keyword evidence="5 9" id="KW-0653">Protein transport</keyword>
<keyword evidence="8 9" id="KW-0472">Membrane</keyword>
<protein>
    <recommendedName>
        <fullName evidence="9">Protein translocase subunit SecE</fullName>
    </recommendedName>
</protein>
<feature type="compositionally biased region" description="Low complexity" evidence="10">
    <location>
        <begin position="1"/>
        <end position="15"/>
    </location>
</feature>
<keyword evidence="2 9" id="KW-0813">Transport</keyword>
<comment type="function">
    <text evidence="9">Essential subunit of the Sec protein translocation channel SecYEG. Clamps together the 2 halves of SecY. May contact the channel plug during translocation.</text>
</comment>
<gene>
    <name evidence="9 11" type="primary">secE</name>
    <name evidence="11" type="ORF">H9850_02735</name>
</gene>
<evidence type="ECO:0000313" key="12">
    <source>
        <dbReference type="Proteomes" id="UP000886829"/>
    </source>
</evidence>
<evidence type="ECO:0000256" key="1">
    <source>
        <dbReference type="ARBA" id="ARBA00004370"/>
    </source>
</evidence>
<organism evidence="11 12">
    <name type="scientific">Candidatus Anaerobiospirillum pullistercoris</name>
    <dbReference type="NCBI Taxonomy" id="2838452"/>
    <lineage>
        <taxon>Bacteria</taxon>
        <taxon>Pseudomonadati</taxon>
        <taxon>Pseudomonadota</taxon>
        <taxon>Gammaproteobacteria</taxon>
        <taxon>Aeromonadales</taxon>
        <taxon>Succinivibrionaceae</taxon>
        <taxon>Anaerobiospirillum</taxon>
    </lineage>
</organism>
<comment type="subcellular location">
    <subcellularLocation>
        <location evidence="1">Membrane</location>
    </subcellularLocation>
</comment>
<sequence>MNDNKNASKANNSTASKKDRAAANTAVATKNKKDLQVAAAKKGEIKKVDSKKAVKAESHPFDMVLWLLSLVLIVAAIGGNYYYTRYMMIDETSLARLGRVAIVIVTIVAGLAVLLFTSKGRKMLAFGRDSYTELRKVVWPTRNEAMQTTFIVFVTVCIVSLFLYLCDLVFLQIVRIITI</sequence>
<dbReference type="GO" id="GO:0009306">
    <property type="term" value="P:protein secretion"/>
    <property type="evidence" value="ECO:0007669"/>
    <property type="project" value="UniProtKB-UniRule"/>
</dbReference>
<evidence type="ECO:0000256" key="8">
    <source>
        <dbReference type="ARBA" id="ARBA00023136"/>
    </source>
</evidence>
<comment type="caution">
    <text evidence="9">Lacks conserved residue(s) required for the propagation of feature annotation.</text>
</comment>
<reference evidence="11" key="1">
    <citation type="journal article" date="2021" name="PeerJ">
        <title>Extensive microbial diversity within the chicken gut microbiome revealed by metagenomics and culture.</title>
        <authorList>
            <person name="Gilroy R."/>
            <person name="Ravi A."/>
            <person name="Getino M."/>
            <person name="Pursley I."/>
            <person name="Horton D.L."/>
            <person name="Alikhan N.F."/>
            <person name="Baker D."/>
            <person name="Gharbi K."/>
            <person name="Hall N."/>
            <person name="Watson M."/>
            <person name="Adriaenssens E.M."/>
            <person name="Foster-Nyarko E."/>
            <person name="Jarju S."/>
            <person name="Secka A."/>
            <person name="Antonio M."/>
            <person name="Oren A."/>
            <person name="Chaudhuri R.R."/>
            <person name="La Ragione R."/>
            <person name="Hildebrand F."/>
            <person name="Pallen M.J."/>
        </authorList>
    </citation>
    <scope>NUCLEOTIDE SEQUENCE</scope>
    <source>
        <strain evidence="11">USASDec5-558</strain>
    </source>
</reference>
<dbReference type="GO" id="GO:0005886">
    <property type="term" value="C:plasma membrane"/>
    <property type="evidence" value="ECO:0007669"/>
    <property type="project" value="UniProtKB-UniRule"/>
</dbReference>
<dbReference type="PRINTS" id="PR01650">
    <property type="entry name" value="SECETRNLCASE"/>
</dbReference>
<comment type="caution">
    <text evidence="11">The sequence shown here is derived from an EMBL/GenBank/DDBJ whole genome shotgun (WGS) entry which is preliminary data.</text>
</comment>
<feature type="transmembrane region" description="Helical" evidence="9">
    <location>
        <begin position="63"/>
        <end position="84"/>
    </location>
</feature>
<dbReference type="GO" id="GO:0006605">
    <property type="term" value="P:protein targeting"/>
    <property type="evidence" value="ECO:0007669"/>
    <property type="project" value="UniProtKB-UniRule"/>
</dbReference>
<dbReference type="AlphaFoldDB" id="A0A9D1WBW2"/>
<dbReference type="InterPro" id="IPR001901">
    <property type="entry name" value="Translocase_SecE/Sec61-g"/>
</dbReference>
<dbReference type="EMBL" id="DXEV01000050">
    <property type="protein sequence ID" value="HIX56369.1"/>
    <property type="molecule type" value="Genomic_DNA"/>
</dbReference>
<keyword evidence="4 9" id="KW-0812">Transmembrane</keyword>
<feature type="region of interest" description="Disordered" evidence="10">
    <location>
        <begin position="1"/>
        <end position="28"/>
    </location>
</feature>